<proteinExistence type="predicted"/>
<accession>A0A0E9UJ93</accession>
<dbReference type="AlphaFoldDB" id="A0A0E9UJ93"/>
<reference evidence="1" key="1">
    <citation type="submission" date="2014-11" db="EMBL/GenBank/DDBJ databases">
        <authorList>
            <person name="Amaro Gonzalez C."/>
        </authorList>
    </citation>
    <scope>NUCLEOTIDE SEQUENCE</scope>
</reference>
<evidence type="ECO:0000313" key="1">
    <source>
        <dbReference type="EMBL" id="JAH65068.1"/>
    </source>
</evidence>
<reference evidence="1" key="2">
    <citation type="journal article" date="2015" name="Fish Shellfish Immunol.">
        <title>Early steps in the European eel (Anguilla anguilla)-Vibrio vulnificus interaction in the gills: Role of the RtxA13 toxin.</title>
        <authorList>
            <person name="Callol A."/>
            <person name="Pajuelo D."/>
            <person name="Ebbesson L."/>
            <person name="Teles M."/>
            <person name="MacKenzie S."/>
            <person name="Amaro C."/>
        </authorList>
    </citation>
    <scope>NUCLEOTIDE SEQUENCE</scope>
</reference>
<organism evidence="1">
    <name type="scientific">Anguilla anguilla</name>
    <name type="common">European freshwater eel</name>
    <name type="synonym">Muraena anguilla</name>
    <dbReference type="NCBI Taxonomy" id="7936"/>
    <lineage>
        <taxon>Eukaryota</taxon>
        <taxon>Metazoa</taxon>
        <taxon>Chordata</taxon>
        <taxon>Craniata</taxon>
        <taxon>Vertebrata</taxon>
        <taxon>Euteleostomi</taxon>
        <taxon>Actinopterygii</taxon>
        <taxon>Neopterygii</taxon>
        <taxon>Teleostei</taxon>
        <taxon>Anguilliformes</taxon>
        <taxon>Anguillidae</taxon>
        <taxon>Anguilla</taxon>
    </lineage>
</organism>
<sequence>MHVQLDSDQVNEFYSFWLWKTPVIALAVCLG</sequence>
<protein>
    <submittedName>
        <fullName evidence="1">Uncharacterized protein</fullName>
    </submittedName>
</protein>
<name>A0A0E9UJ93_ANGAN</name>
<dbReference type="EMBL" id="GBXM01043509">
    <property type="protein sequence ID" value="JAH65068.1"/>
    <property type="molecule type" value="Transcribed_RNA"/>
</dbReference>